<dbReference type="EMBL" id="JAABLQ010000001">
    <property type="protein sequence ID" value="NBN79472.1"/>
    <property type="molecule type" value="Genomic_DNA"/>
</dbReference>
<comment type="caution">
    <text evidence="2">The sequence shown here is derived from an EMBL/GenBank/DDBJ whole genome shotgun (WGS) entry which is preliminary data.</text>
</comment>
<protein>
    <submittedName>
        <fullName evidence="2">DUF1127 domain-containing protein</fullName>
    </submittedName>
</protein>
<keyword evidence="3" id="KW-1185">Reference proteome</keyword>
<evidence type="ECO:0000259" key="1">
    <source>
        <dbReference type="Pfam" id="PF06568"/>
    </source>
</evidence>
<dbReference type="InterPro" id="IPR009506">
    <property type="entry name" value="YjiS-like"/>
</dbReference>
<proteinExistence type="predicted"/>
<organism evidence="2 3">
    <name type="scientific">Pannonibacter tanglangensis</name>
    <dbReference type="NCBI Taxonomy" id="2750084"/>
    <lineage>
        <taxon>Bacteria</taxon>
        <taxon>Pseudomonadati</taxon>
        <taxon>Pseudomonadota</taxon>
        <taxon>Alphaproteobacteria</taxon>
        <taxon>Hyphomicrobiales</taxon>
        <taxon>Stappiaceae</taxon>
        <taxon>Pannonibacter</taxon>
    </lineage>
</organism>
<feature type="domain" description="YjiS-like" evidence="1">
    <location>
        <begin position="27"/>
        <end position="57"/>
    </location>
</feature>
<evidence type="ECO:0000313" key="2">
    <source>
        <dbReference type="EMBL" id="NBN79472.1"/>
    </source>
</evidence>
<dbReference type="AlphaFoldDB" id="A0A7X5J9F5"/>
<sequence>MDQTSSESIRTFRLDLVAVIRRIHRPVAGWRARARAQRELSQLDERMLRDIGLMRGEDGRWQRDGSRR</sequence>
<name>A0A7X5J9F5_9HYPH</name>
<accession>A0A7X5J9F5</accession>
<dbReference type="Proteomes" id="UP000586722">
    <property type="component" value="Unassembled WGS sequence"/>
</dbReference>
<gene>
    <name evidence="2" type="ORF">GWI72_14440</name>
</gene>
<dbReference type="Pfam" id="PF06568">
    <property type="entry name" value="YjiS-like"/>
    <property type="match status" value="1"/>
</dbReference>
<evidence type="ECO:0000313" key="3">
    <source>
        <dbReference type="Proteomes" id="UP000586722"/>
    </source>
</evidence>
<reference evidence="3" key="1">
    <citation type="submission" date="2020-01" db="EMBL/GenBank/DDBJ databases">
        <authorList>
            <person name="Fang Y."/>
            <person name="Sun R."/>
            <person name="Nie L."/>
            <person name="He J."/>
            <person name="Hao L."/>
            <person name="Wang L."/>
            <person name="Su S."/>
            <person name="Lv E."/>
            <person name="Zhang Z."/>
            <person name="Xie R."/>
            <person name="Liu H."/>
        </authorList>
    </citation>
    <scope>NUCLEOTIDE SEQUENCE [LARGE SCALE GENOMIC DNA]</scope>
    <source>
        <strain evidence="3">XCT-53</strain>
    </source>
</reference>